<comment type="pathway">
    <text evidence="2 12">Protein modification; protein glycosylation.</text>
</comment>
<evidence type="ECO:0000256" key="5">
    <source>
        <dbReference type="ARBA" id="ARBA00022676"/>
    </source>
</evidence>
<dbReference type="InterPro" id="IPR001296">
    <property type="entry name" value="Glyco_trans_1"/>
</dbReference>
<evidence type="ECO:0000256" key="4">
    <source>
        <dbReference type="ARBA" id="ARBA00022018"/>
    </source>
</evidence>
<dbReference type="OMA" id="ARLYGWV"/>
<keyword evidence="5 12" id="KW-0328">Glycosyltransferase</keyword>
<sequence>MLALMLVFATLAVALVFTARRGRRRFPLNTIGFLHPSAASGGGGERVLWVAISSIQQEDIEAKVERRYILYCTRFDGKTGGGAADGEQGLLRKVQQQFQISLPRPVEIIYLRPSVTRWLNGECYPLLTLLLQTVWGSALLFYDTCIANCMTPIVIESVGIPGMYPLLSALAGARVFAYIHYPVITPVMTQRVERGEVRYNNRGILARHRTLRRLKVLYYQLFASLYRFMGQFPAVVMTNSTWTMRHVEQLWKPAVPILVYPPCAVSHFTALRKPPEQRDNTIVSVGQFRPEKNHMLQLHAFAAALPRLPKDARLVMIGGARNEEDRNRAAEVQLEAERLKIASRVDVRVDAPFREVSTFLTSCCIGLHTMEDEHFGIVLVEYIACGCIPLGHNSGGVRLDIVTGPDIGFLATTLNEYADCMATIFDIKLNQPDVYRKLQDRGLSTISRFSDESFRRNLIAAIRPHLNA</sequence>
<keyword evidence="9" id="KW-1133">Transmembrane helix</keyword>
<dbReference type="CDD" id="cd03806">
    <property type="entry name" value="GT4_ALG11-like"/>
    <property type="match status" value="1"/>
</dbReference>
<reference evidence="15" key="1">
    <citation type="journal article" date="2012" name="Proc. Natl. Acad. Sci. U.S.A.">
        <title>Antigenic diversity is generated by distinct evolutionary mechanisms in African trypanosome species.</title>
        <authorList>
            <person name="Jackson A.P."/>
            <person name="Berry A."/>
            <person name="Aslett M."/>
            <person name="Allison H.C."/>
            <person name="Burton P."/>
            <person name="Vavrova-Anderson J."/>
            <person name="Brown R."/>
            <person name="Browne H."/>
            <person name="Corton N."/>
            <person name="Hauser H."/>
            <person name="Gamble J."/>
            <person name="Gilderthorp R."/>
            <person name="Marcello L."/>
            <person name="McQuillan J."/>
            <person name="Otto T.D."/>
            <person name="Quail M.A."/>
            <person name="Sanders M.J."/>
            <person name="van Tonder A."/>
            <person name="Ginger M.L."/>
            <person name="Field M.C."/>
            <person name="Barry J.D."/>
            <person name="Hertz-Fowler C."/>
            <person name="Berriman M."/>
        </authorList>
    </citation>
    <scope>NUCLEOTIDE SEQUENCE</scope>
    <source>
        <strain evidence="15">Y486</strain>
    </source>
</reference>
<dbReference type="Pfam" id="PF15924">
    <property type="entry name" value="ALG11_N"/>
    <property type="match status" value="1"/>
</dbReference>
<comment type="function">
    <text evidence="12">GDP-Man:Man(3)GlcNAc(2)-PP-Dol alpha-1,2-mannosyltransferase that operates in the biosynthetic pathway of dolichol-linked oligosaccharides, the glycan precursors employed in protein asparagine (N)-glycosylation. The assembly of dolichol-linked oligosaccharides begins on the cytosolic side of the endoplasmic reticulum membrane and finishes in its lumen. The sequential addition of sugars to dolichol pyrophosphate produces dolichol-linked oligosaccharides containing fourteen sugars, including two GlcNAcs, nine mannoses and three glucoses. Once assembled, the oligosaccharide is transferred from the lipid to nascent proteins by oligosaccharyltransferases. Catalyzes, on the cytoplasmic face of the endoplasmic reticulum, the addition of the fourth and fifth mannose residues to the dolichol-linked oligosaccharide chain, to produce Man(5)GlcNAc(2)-PP-dolichol core oligosaccharide.</text>
</comment>
<evidence type="ECO:0000256" key="7">
    <source>
        <dbReference type="ARBA" id="ARBA00022692"/>
    </source>
</evidence>
<comment type="subcellular location">
    <subcellularLocation>
        <location evidence="1">Endoplasmic reticulum membrane</location>
        <topology evidence="1">Single-pass membrane protein</topology>
    </subcellularLocation>
</comment>
<dbReference type="AlphaFoldDB" id="G0U2R1"/>
<evidence type="ECO:0000259" key="14">
    <source>
        <dbReference type="Pfam" id="PF15924"/>
    </source>
</evidence>
<evidence type="ECO:0000256" key="2">
    <source>
        <dbReference type="ARBA" id="ARBA00004922"/>
    </source>
</evidence>
<organism evidence="15">
    <name type="scientific">Trypanosoma vivax (strain Y486)</name>
    <dbReference type="NCBI Taxonomy" id="1055687"/>
    <lineage>
        <taxon>Eukaryota</taxon>
        <taxon>Discoba</taxon>
        <taxon>Euglenozoa</taxon>
        <taxon>Kinetoplastea</taxon>
        <taxon>Metakinetoplastina</taxon>
        <taxon>Trypanosomatida</taxon>
        <taxon>Trypanosomatidae</taxon>
        <taxon>Trypanosoma</taxon>
        <taxon>Duttonella</taxon>
    </lineage>
</organism>
<name>G0U2R1_TRYVY</name>
<protein>
    <recommendedName>
        <fullName evidence="4 12">GDP-Man:Man(3)GlcNAc(2)-PP-Dol alpha-1,2-mannosyltransferase</fullName>
        <ecNumber evidence="3 12">2.4.1.131</ecNumber>
    </recommendedName>
</protein>
<keyword evidence="7" id="KW-0812">Transmembrane</keyword>
<dbReference type="Gene3D" id="3.40.50.2000">
    <property type="entry name" value="Glycogen Phosphorylase B"/>
    <property type="match status" value="1"/>
</dbReference>
<evidence type="ECO:0000256" key="6">
    <source>
        <dbReference type="ARBA" id="ARBA00022679"/>
    </source>
</evidence>
<dbReference type="GO" id="GO:0006487">
    <property type="term" value="P:protein N-linked glycosylation"/>
    <property type="evidence" value="ECO:0007669"/>
    <property type="project" value="TreeGrafter"/>
</dbReference>
<dbReference type="SUPFAM" id="SSF53756">
    <property type="entry name" value="UDP-Glycosyltransferase/glycogen phosphorylase"/>
    <property type="match status" value="1"/>
</dbReference>
<dbReference type="EC" id="2.4.1.131" evidence="3 12"/>
<dbReference type="InterPro" id="IPR031814">
    <property type="entry name" value="ALG11_N"/>
</dbReference>
<feature type="domain" description="ALG11 mannosyltransferase N-terminal" evidence="14">
    <location>
        <begin position="30"/>
        <end position="251"/>
    </location>
</feature>
<evidence type="ECO:0000256" key="12">
    <source>
        <dbReference type="RuleBase" id="RU367051"/>
    </source>
</evidence>
<dbReference type="PANTHER" id="PTHR45919">
    <property type="entry name" value="GDP-MAN:MAN(3)GLCNAC(2)-PP-DOL ALPHA-1,2-MANNOSYLTRANSFERASE"/>
    <property type="match status" value="1"/>
</dbReference>
<proteinExistence type="inferred from homology"/>
<dbReference type="PANTHER" id="PTHR45919:SF1">
    <property type="entry name" value="GDP-MAN:MAN(3)GLCNAC(2)-PP-DOL ALPHA-1,2-MANNOSYLTRANSFERASE"/>
    <property type="match status" value="1"/>
</dbReference>
<dbReference type="GO" id="GO:0004377">
    <property type="term" value="F:GDP-Man:Man(3)GlcNAc(2)-PP-Dol alpha-1,2-mannosyltransferase activity"/>
    <property type="evidence" value="ECO:0007669"/>
    <property type="project" value="UniProtKB-UniRule"/>
</dbReference>
<evidence type="ECO:0000256" key="9">
    <source>
        <dbReference type="ARBA" id="ARBA00022989"/>
    </source>
</evidence>
<evidence type="ECO:0000256" key="3">
    <source>
        <dbReference type="ARBA" id="ARBA00012645"/>
    </source>
</evidence>
<evidence type="ECO:0000256" key="1">
    <source>
        <dbReference type="ARBA" id="ARBA00004389"/>
    </source>
</evidence>
<evidence type="ECO:0000259" key="13">
    <source>
        <dbReference type="Pfam" id="PF00534"/>
    </source>
</evidence>
<dbReference type="Pfam" id="PF00534">
    <property type="entry name" value="Glycos_transf_1"/>
    <property type="match status" value="1"/>
</dbReference>
<dbReference type="EMBL" id="HE573025">
    <property type="protein sequence ID" value="CCC50565.1"/>
    <property type="molecule type" value="Genomic_DNA"/>
</dbReference>
<evidence type="ECO:0000313" key="15">
    <source>
        <dbReference type="EMBL" id="CCC50565.1"/>
    </source>
</evidence>
<comment type="catalytic activity">
    <reaction evidence="11 12">
        <text>an alpha-D-Man-(1-&gt;3)-[alpha-D-Man-(1-&gt;6)]-beta-D-Man-(1-&gt;4)-beta-D-GlcNAc-(1-&gt;4)-alpha-D-GlcNAc-diphospho-di-trans,poly-cis-dolichol + 2 GDP-alpha-D-mannose = an alpha-D-Man-(1-&gt;2)-alpha-D-Man-(1-&gt;2)-alpha-D-Man-(1-&gt;3)-[alpha-D-Man-(1-&gt;6)]-beta-D-Man-(1-&gt;4)-beta-D-GlcNAc-(1-&gt;4)-alpha-D-GlcNAc-diphospho-di-trans,poly-cis-dolichol + 2 GDP + 2 H(+)</text>
        <dbReference type="Rhea" id="RHEA:29523"/>
        <dbReference type="Rhea" id="RHEA-COMP:19515"/>
        <dbReference type="Rhea" id="RHEA-COMP:19516"/>
        <dbReference type="ChEBI" id="CHEBI:15378"/>
        <dbReference type="ChEBI" id="CHEBI:57527"/>
        <dbReference type="ChEBI" id="CHEBI:58189"/>
        <dbReference type="ChEBI" id="CHEBI:132511"/>
        <dbReference type="ChEBI" id="CHEBI:132515"/>
        <dbReference type="EC" id="2.4.1.131"/>
    </reaction>
    <physiologicalReaction direction="left-to-right" evidence="11 12">
        <dbReference type="Rhea" id="RHEA:29524"/>
    </physiologicalReaction>
</comment>
<dbReference type="InterPro" id="IPR038013">
    <property type="entry name" value="ALG11"/>
</dbReference>
<keyword evidence="10" id="KW-0472">Membrane</keyword>
<dbReference type="GO" id="GO:0005789">
    <property type="term" value="C:endoplasmic reticulum membrane"/>
    <property type="evidence" value="ECO:0007669"/>
    <property type="project" value="UniProtKB-SubCell"/>
</dbReference>
<gene>
    <name evidence="15" type="ORF">TVY486_0903860</name>
</gene>
<dbReference type="FunFam" id="3.40.50.2000:FF:000256">
    <property type="entry name" value="GDP-Man:Man(3)GlcNAc(2)-PP-Dol alpha-1,2-mannosyltransferase"/>
    <property type="match status" value="1"/>
</dbReference>
<accession>G0U2R1</accession>
<keyword evidence="8 12" id="KW-0256">Endoplasmic reticulum</keyword>
<dbReference type="VEuPathDB" id="TriTrypDB:TvY486_0903860"/>
<keyword evidence="6 12" id="KW-0808">Transferase</keyword>
<dbReference type="UniPathway" id="UPA00378"/>
<evidence type="ECO:0000256" key="11">
    <source>
        <dbReference type="ARBA" id="ARBA00045065"/>
    </source>
</evidence>
<evidence type="ECO:0000256" key="8">
    <source>
        <dbReference type="ARBA" id="ARBA00022824"/>
    </source>
</evidence>
<evidence type="ECO:0000256" key="10">
    <source>
        <dbReference type="ARBA" id="ARBA00023136"/>
    </source>
</evidence>
<feature type="domain" description="Glycosyl transferase family 1" evidence="13">
    <location>
        <begin position="276"/>
        <end position="411"/>
    </location>
</feature>
<comment type="similarity">
    <text evidence="12">Belongs to the glycosyltransferase group 1 family. Glycosyltransferase 4 subfamily.</text>
</comment>